<dbReference type="RefSeq" id="WP_214420023.1">
    <property type="nucleotide sequence ID" value="NZ_CP075546.1"/>
</dbReference>
<sequence length="269" mass="29247">MKINQQFSLKNHIILLTGASGYLGAAMTEAIINADANIIITGRHVDSLEKLKGSFPASLSDKCHIFPGDVTEVTFCHSIFLYIKQKFGSLNGIVNNAYAGRVGTIEMIIPEDFDRAVRYNIISPFMLFKELKPLLIEGVQISGSSSSVVNVASMYGCVSPDPSIYCNSGENNPIHYGASKAGLIQMTRYLACHMGSSNIRFNCISPGPFPNIEKECNIPNFYENLAKKVPMNRVGIPCEVAGPVVFLLSDAASYVNGINLPIDGGWTAW</sequence>
<name>A0A8E7B2D5_9EURY</name>
<gene>
    <name evidence="4" type="ORF">KHC33_01415</name>
</gene>
<dbReference type="PRINTS" id="PR00080">
    <property type="entry name" value="SDRFAMILY"/>
</dbReference>
<evidence type="ECO:0000313" key="5">
    <source>
        <dbReference type="Proteomes" id="UP000680656"/>
    </source>
</evidence>
<proteinExistence type="inferred from homology"/>
<accession>A0A8E7B2D5</accession>
<dbReference type="InterPro" id="IPR036291">
    <property type="entry name" value="NAD(P)-bd_dom_sf"/>
</dbReference>
<comment type="similarity">
    <text evidence="1">Belongs to the short-chain dehydrogenases/reductases (SDR) family.</text>
</comment>
<dbReference type="PRINTS" id="PR00081">
    <property type="entry name" value="GDHRDH"/>
</dbReference>
<reference evidence="4 5" key="1">
    <citation type="submission" date="2021-05" db="EMBL/GenBank/DDBJ databases">
        <title>A novel Methanospirillum isolate from a pyrite-forming mixed culture.</title>
        <authorList>
            <person name="Bunk B."/>
            <person name="Sproer C."/>
            <person name="Spring S."/>
            <person name="Pester M."/>
        </authorList>
    </citation>
    <scope>NUCLEOTIDE SEQUENCE [LARGE SCALE GENOMIC DNA]</scope>
    <source>
        <strain evidence="4 5">J.3.6.1-F.2.7.3</strain>
    </source>
</reference>
<dbReference type="SUPFAM" id="SSF51735">
    <property type="entry name" value="NAD(P)-binding Rossmann-fold domains"/>
    <property type="match status" value="1"/>
</dbReference>
<dbReference type="Pfam" id="PF13561">
    <property type="entry name" value="adh_short_C2"/>
    <property type="match status" value="1"/>
</dbReference>
<organism evidence="4 5">
    <name type="scientific">Methanospirillum purgamenti</name>
    <dbReference type="NCBI Taxonomy" id="2834276"/>
    <lineage>
        <taxon>Archaea</taxon>
        <taxon>Methanobacteriati</taxon>
        <taxon>Methanobacteriota</taxon>
        <taxon>Stenosarchaea group</taxon>
        <taxon>Methanomicrobia</taxon>
        <taxon>Methanomicrobiales</taxon>
        <taxon>Methanospirillaceae</taxon>
        <taxon>Methanospirillum</taxon>
    </lineage>
</organism>
<dbReference type="GeneID" id="65095801"/>
<dbReference type="PANTHER" id="PTHR43618:SF8">
    <property type="entry name" value="7ALPHA-HYDROXYSTEROID DEHYDROGENASE"/>
    <property type="match status" value="1"/>
</dbReference>
<dbReference type="Gene3D" id="3.40.50.720">
    <property type="entry name" value="NAD(P)-binding Rossmann-like Domain"/>
    <property type="match status" value="1"/>
</dbReference>
<evidence type="ECO:0000256" key="3">
    <source>
        <dbReference type="ARBA" id="ARBA00023002"/>
    </source>
</evidence>
<evidence type="ECO:0000256" key="1">
    <source>
        <dbReference type="ARBA" id="ARBA00006484"/>
    </source>
</evidence>
<dbReference type="PANTHER" id="PTHR43618">
    <property type="entry name" value="7-ALPHA-HYDROXYSTEROID DEHYDROGENASE"/>
    <property type="match status" value="1"/>
</dbReference>
<dbReference type="EMBL" id="CP075546">
    <property type="protein sequence ID" value="QVV89223.1"/>
    <property type="molecule type" value="Genomic_DNA"/>
</dbReference>
<dbReference type="InterPro" id="IPR002347">
    <property type="entry name" value="SDR_fam"/>
</dbReference>
<keyword evidence="2" id="KW-0521">NADP</keyword>
<dbReference type="GO" id="GO:0016491">
    <property type="term" value="F:oxidoreductase activity"/>
    <property type="evidence" value="ECO:0007669"/>
    <property type="project" value="UniProtKB-KW"/>
</dbReference>
<protein>
    <submittedName>
        <fullName evidence="4">SDR family oxidoreductase</fullName>
    </submittedName>
</protein>
<dbReference type="AlphaFoldDB" id="A0A8E7B2D5"/>
<keyword evidence="3" id="KW-0560">Oxidoreductase</keyword>
<dbReference type="InterPro" id="IPR052178">
    <property type="entry name" value="Sec_Metab_Biosynth_SDR"/>
</dbReference>
<keyword evidence="5" id="KW-1185">Reference proteome</keyword>
<dbReference type="Proteomes" id="UP000680656">
    <property type="component" value="Chromosome"/>
</dbReference>
<evidence type="ECO:0000313" key="4">
    <source>
        <dbReference type="EMBL" id="QVV89223.1"/>
    </source>
</evidence>
<evidence type="ECO:0000256" key="2">
    <source>
        <dbReference type="ARBA" id="ARBA00022857"/>
    </source>
</evidence>
<dbReference type="KEGG" id="mrtj:KHC33_01415"/>